<accession>A0ABU2GYW3</accession>
<proteinExistence type="predicted"/>
<dbReference type="RefSeq" id="WP_310952388.1">
    <property type="nucleotide sequence ID" value="NZ_JAVLUS010000030.1"/>
</dbReference>
<comment type="caution">
    <text evidence="2">The sequence shown here is derived from an EMBL/GenBank/DDBJ whole genome shotgun (WGS) entry which is preliminary data.</text>
</comment>
<protein>
    <submittedName>
        <fullName evidence="2">SIR2 family protein</fullName>
    </submittedName>
</protein>
<dbReference type="InterPro" id="IPR029035">
    <property type="entry name" value="DHS-like_NAD/FAD-binding_dom"/>
</dbReference>
<dbReference type="InterPro" id="IPR058813">
    <property type="entry name" value="DNA-SBD_ScoMcrA"/>
</dbReference>
<dbReference type="SUPFAM" id="SSF52467">
    <property type="entry name" value="DHS-like NAD/FAD-binding domain"/>
    <property type="match status" value="1"/>
</dbReference>
<keyword evidence="3" id="KW-1185">Reference proteome</keyword>
<reference evidence="2 3" key="1">
    <citation type="submission" date="2023-08" db="EMBL/GenBank/DDBJ databases">
        <title>Bioegradation of LLDPE and BLDPE plastic by marine bacteria from coast plastic debris.</title>
        <authorList>
            <person name="Rong Z."/>
        </authorList>
    </citation>
    <scope>NUCLEOTIDE SEQUENCE [LARGE SCALE GENOMIC DNA]</scope>
    <source>
        <strain evidence="2 3">Z-2</strain>
    </source>
</reference>
<dbReference type="Proteomes" id="UP001265083">
    <property type="component" value="Unassembled WGS sequence"/>
</dbReference>
<evidence type="ECO:0000313" key="3">
    <source>
        <dbReference type="Proteomes" id="UP001265083"/>
    </source>
</evidence>
<name>A0ABU2GYW3_9ACTN</name>
<dbReference type="Pfam" id="PF13289">
    <property type="entry name" value="SIR2_2"/>
    <property type="match status" value="1"/>
</dbReference>
<evidence type="ECO:0000259" key="1">
    <source>
        <dbReference type="Pfam" id="PF26340"/>
    </source>
</evidence>
<feature type="domain" description="ScoMcrA-like DNA sulfur-binding" evidence="1">
    <location>
        <begin position="498"/>
        <end position="626"/>
    </location>
</feature>
<dbReference type="Gene3D" id="3.40.50.1220">
    <property type="entry name" value="TPP-binding domain"/>
    <property type="match status" value="1"/>
</dbReference>
<dbReference type="Pfam" id="PF26340">
    <property type="entry name" value="DNA-SBD_ScoMcrA"/>
    <property type="match status" value="1"/>
</dbReference>
<sequence>MSEATSMTGHLFVVHGRIETIGSDAIVVPTDDDFNVEPHWYALFAGKQPSRPDTWEGAFARSEGDDSVWFVNIVDSSVGVSVQLADRLRSLLTEVAQNVQRADRRPPVVAMPVFGLAGGGKDRLKGAVIRDLVTLLWDIVGDLTVDITLVTPDRSVFSAIQHFRRTGRAENWQLNQVESGIAQDLGSKARDGDLALFLGAGVSMSAGLPSWGELLAELGARAGIDNDALKSLDESPLDKAELISIRLGDKLGKEVSRIVGRAKQVSLAHSLLAGLGCREVVTTNYDQLYEDAIQATGYPRPTVIPWESVKPGRPWVLKMHGEVNRPDTVVLTRRSFVRYDANFRPAGSLLQALMMTRHVLVVGTSMTDDNVIRLALEVDDFISRDHSFGTFVDVSEPSARAELWNARFRWLHCGGEDTSARVRTMEIFLDAVVMYATHDASWLLDERFSGLLQSSDQRAATEVRGVLGRVQATPRTRLRPLRNQLADLGAVPHWSESRSLLSELELLLRASKDGRPATYKYVVLLWAVTRAQQGHERLTRYKDSRKELASLLSPFRIADTAPKPLDPWYALRTSSWWEVRDLPANPTAQDVVRLDARAGLARNAYDLVHRDSVFAQEAAEKLVQLIERDADSASAVRDLLKALDGEH</sequence>
<organism evidence="2 3">
    <name type="scientific">Gordonia westfalica</name>
    <dbReference type="NCBI Taxonomy" id="158898"/>
    <lineage>
        <taxon>Bacteria</taxon>
        <taxon>Bacillati</taxon>
        <taxon>Actinomycetota</taxon>
        <taxon>Actinomycetes</taxon>
        <taxon>Mycobacteriales</taxon>
        <taxon>Gordoniaceae</taxon>
        <taxon>Gordonia</taxon>
    </lineage>
</organism>
<evidence type="ECO:0000313" key="2">
    <source>
        <dbReference type="EMBL" id="MDS1116649.1"/>
    </source>
</evidence>
<gene>
    <name evidence="2" type="ORF">RD149_23150</name>
</gene>
<dbReference type="EMBL" id="JAVLUS010000030">
    <property type="protein sequence ID" value="MDS1116649.1"/>
    <property type="molecule type" value="Genomic_DNA"/>
</dbReference>